<dbReference type="RefSeq" id="XP_034011176.1">
    <property type="nucleotide sequence ID" value="XM_034156832.1"/>
</dbReference>
<dbReference type="GeneID" id="54782657"/>
<dbReference type="Proteomes" id="UP000449547">
    <property type="component" value="Unassembled WGS sequence"/>
</dbReference>
<protein>
    <submittedName>
        <fullName evidence="2">Uncharacterized protein</fullName>
    </submittedName>
</protein>
<gene>
    <name evidence="2" type="ORF">DIURU_004006</name>
</gene>
<name>A0A642UJ45_DIURU</name>
<comment type="caution">
    <text evidence="2">The sequence shown here is derived from an EMBL/GenBank/DDBJ whole genome shotgun (WGS) entry which is preliminary data.</text>
</comment>
<reference evidence="2 3" key="1">
    <citation type="submission" date="2019-07" db="EMBL/GenBank/DDBJ databases">
        <title>Genome assembly of two rare yeast pathogens: Diutina rugosa and Trichomonascus ciferrii.</title>
        <authorList>
            <person name="Mixao V."/>
            <person name="Saus E."/>
            <person name="Hansen A."/>
            <person name="Lass-Flor C."/>
            <person name="Gabaldon T."/>
        </authorList>
    </citation>
    <scope>NUCLEOTIDE SEQUENCE [LARGE SCALE GENOMIC DNA]</scope>
    <source>
        <strain evidence="2 3">CBS 613</strain>
    </source>
</reference>
<feature type="compositionally biased region" description="Basic and acidic residues" evidence="1">
    <location>
        <begin position="243"/>
        <end position="255"/>
    </location>
</feature>
<evidence type="ECO:0000313" key="3">
    <source>
        <dbReference type="Proteomes" id="UP000449547"/>
    </source>
</evidence>
<dbReference type="VEuPathDB" id="FungiDB:DIURU_004006"/>
<dbReference type="EMBL" id="SWFT01000119">
    <property type="protein sequence ID" value="KAA8899965.1"/>
    <property type="molecule type" value="Genomic_DNA"/>
</dbReference>
<dbReference type="AlphaFoldDB" id="A0A642UJ45"/>
<proteinExistence type="predicted"/>
<organism evidence="2 3">
    <name type="scientific">Diutina rugosa</name>
    <name type="common">Yeast</name>
    <name type="synonym">Candida rugosa</name>
    <dbReference type="NCBI Taxonomy" id="5481"/>
    <lineage>
        <taxon>Eukaryota</taxon>
        <taxon>Fungi</taxon>
        <taxon>Dikarya</taxon>
        <taxon>Ascomycota</taxon>
        <taxon>Saccharomycotina</taxon>
        <taxon>Pichiomycetes</taxon>
        <taxon>Debaryomycetaceae</taxon>
        <taxon>Diutina</taxon>
    </lineage>
</organism>
<feature type="region of interest" description="Disordered" evidence="1">
    <location>
        <begin position="235"/>
        <end position="256"/>
    </location>
</feature>
<accession>A0A642UJ45</accession>
<sequence>METPIELLYQLPQLRFEAYQADITNETDQFNAWLDYLANVEVPERLSSPIECDKPAQVNMAKFTETAIADQVSALTMDTCHFEPGNFEAVVPHLTQLYHWTDYMPPAYVGRLVVNVFCNTYHYPKSIEIFLDAVFEWKWSIQNDPINETGRGQIRGMIMLLLNVLAASACATDEEANAWKVKHFGELIEPPWSLNVVDTIGTIVDQEWLFYKPPTGSKLDFLDWIDDIINPKVPAAVTSDGNQRTETDQNDRDPQSSHLGLYFEFLEKRTAIGSNVDKATLKSFIAITLNEMCDAHMTNTDDTMAGLRKTVDVLLKTVSSQSTIPDQQTFELATSKLVSATMYELLIARIGSMSPMAHFGDSESCTFVASRSIISKFKHKQPYKQAVFGDEIMVEGTGTLKLVDDSGHSYAMKALYSPSSMGKTFTVGPRPAPKQVTLSETTPAVVRYEVFLQHCRLVRRIGKSLSIYEGNNGGKLYFMIRTMSYPLRVSPKLGAMLEAWATVSEQLSSTEKKMKELGLLV</sequence>
<keyword evidence="3" id="KW-1185">Reference proteome</keyword>
<evidence type="ECO:0000313" key="2">
    <source>
        <dbReference type="EMBL" id="KAA8899965.1"/>
    </source>
</evidence>
<evidence type="ECO:0000256" key="1">
    <source>
        <dbReference type="SAM" id="MobiDB-lite"/>
    </source>
</evidence>